<protein>
    <recommendedName>
        <fullName evidence="3">DUF2971 family protein</fullName>
    </recommendedName>
</protein>
<proteinExistence type="predicted"/>
<dbReference type="RefSeq" id="WP_115808991.1">
    <property type="nucleotide sequence ID" value="NZ_QREI01000003.1"/>
</dbReference>
<comment type="caution">
    <text evidence="1">The sequence shown here is derived from an EMBL/GenBank/DDBJ whole genome shotgun (WGS) entry which is preliminary data.</text>
</comment>
<gene>
    <name evidence="1" type="ORF">DFQ09_1031</name>
</gene>
<dbReference type="InterPro" id="IPR021352">
    <property type="entry name" value="DUF2971"/>
</dbReference>
<dbReference type="Pfam" id="PF11185">
    <property type="entry name" value="DUF2971"/>
    <property type="match status" value="1"/>
</dbReference>
<keyword evidence="2" id="KW-1185">Reference proteome</keyword>
<reference evidence="1 2" key="1">
    <citation type="submission" date="2018-07" db="EMBL/GenBank/DDBJ databases">
        <title>Genomic Encyclopedia of Type Strains, Phase III (KMG-III): the genomes of soil and plant-associated and newly described type strains.</title>
        <authorList>
            <person name="Whitman W."/>
        </authorList>
    </citation>
    <scope>NUCLEOTIDE SEQUENCE [LARGE SCALE GENOMIC DNA]</scope>
    <source>
        <strain evidence="1 2">CECT 7948</strain>
    </source>
</reference>
<evidence type="ECO:0000313" key="1">
    <source>
        <dbReference type="EMBL" id="REE24697.1"/>
    </source>
</evidence>
<dbReference type="Proteomes" id="UP000256919">
    <property type="component" value="Unassembled WGS sequence"/>
</dbReference>
<evidence type="ECO:0008006" key="3">
    <source>
        <dbReference type="Google" id="ProtNLM"/>
    </source>
</evidence>
<accession>A0A3D9MZB4</accession>
<dbReference type="EMBL" id="QREI01000003">
    <property type="protein sequence ID" value="REE24697.1"/>
    <property type="molecule type" value="Genomic_DNA"/>
</dbReference>
<organism evidence="1 2">
    <name type="scientific">Winogradskyella pacifica</name>
    <dbReference type="NCBI Taxonomy" id="664642"/>
    <lineage>
        <taxon>Bacteria</taxon>
        <taxon>Pseudomonadati</taxon>
        <taxon>Bacteroidota</taxon>
        <taxon>Flavobacteriia</taxon>
        <taxon>Flavobacteriales</taxon>
        <taxon>Flavobacteriaceae</taxon>
        <taxon>Winogradskyella</taxon>
    </lineage>
</organism>
<dbReference type="AlphaFoldDB" id="A0A3D9MZB4"/>
<sequence length="290" mass="34513">MDKNKLKQLGEIFLENPLTRMFEPNPNNHPEIIYKFRNWSDNHHKDLLIKNALFMSSPSGLNDPFDTRIFENHLKFLNTDKKKEEYVKNSLEKNKDFLIEKGIPIEKAKTTLENRIENTLKYQVRAEVIGSKIYDDHLGITCFSEKWNSILMWSHYAENHKGISIGFDEKALRYSQLFGKILRVNYSSEYPELNPINKNKKSDEIKFFHKSIDWEYEKEIRAINIYNDKIPSIKDRIITLDDKHIKEVIIGLKTPEKDKTEIINIARNKGIEIYQCYKSEFEFKLDRYKI</sequence>
<name>A0A3D9MZB4_9FLAO</name>
<dbReference type="OrthoDB" id="190848at2"/>
<evidence type="ECO:0000313" key="2">
    <source>
        <dbReference type="Proteomes" id="UP000256919"/>
    </source>
</evidence>